<dbReference type="EMBL" id="SSOB01000034">
    <property type="protein sequence ID" value="THF75166.1"/>
    <property type="molecule type" value="Genomic_DNA"/>
</dbReference>
<comment type="caution">
    <text evidence="2">The sequence shown here is derived from an EMBL/GenBank/DDBJ whole genome shotgun (WGS) entry which is preliminary data.</text>
</comment>
<dbReference type="SUPFAM" id="SSF46785">
    <property type="entry name" value="Winged helix' DNA-binding domain"/>
    <property type="match status" value="1"/>
</dbReference>
<keyword evidence="3" id="KW-1185">Reference proteome</keyword>
<evidence type="ECO:0000313" key="3">
    <source>
        <dbReference type="Proteomes" id="UP000310636"/>
    </source>
</evidence>
<dbReference type="OrthoDB" id="9788770at2"/>
<dbReference type="Proteomes" id="UP000310636">
    <property type="component" value="Unassembled WGS sequence"/>
</dbReference>
<sequence>MKNGPEPIVDVYRLETPEQALALLNPMRALMLQLLAEPSSASELGRQMGEAPQKLNYHLKILEKVALIRRSGTRQVKNLIEVLYQAIARSYVIPDSFGWSEDLTKRMKDQGTLRQLVNAAEQIRIDALRLMEASDDNAEVPSAVLEAHLSLPDALTRERFLADYAAAVRAVVKKYEAKDGAEGGFKAILAVYPQLDQGGSKP</sequence>
<dbReference type="Gene3D" id="1.10.10.10">
    <property type="entry name" value="Winged helix-like DNA-binding domain superfamily/Winged helix DNA-binding domain"/>
    <property type="match status" value="1"/>
</dbReference>
<reference evidence="2 3" key="1">
    <citation type="submission" date="2019-04" db="EMBL/GenBank/DDBJ databases">
        <title>Cohnella sp. nov. isolated from preserved vegetables.</title>
        <authorList>
            <person name="Lin S.-Y."/>
            <person name="Hung M.-H."/>
            <person name="Young C.-C."/>
        </authorList>
    </citation>
    <scope>NUCLEOTIDE SEQUENCE [LARGE SCALE GENOMIC DNA]</scope>
    <source>
        <strain evidence="2 3">CC-MHH1044</strain>
    </source>
</reference>
<dbReference type="InterPro" id="IPR011991">
    <property type="entry name" value="ArsR-like_HTH"/>
</dbReference>
<proteinExistence type="predicted"/>
<evidence type="ECO:0000256" key="1">
    <source>
        <dbReference type="ARBA" id="ARBA00023125"/>
    </source>
</evidence>
<protein>
    <submittedName>
        <fullName evidence="2">Helix-turn-helix transcriptional regulator</fullName>
    </submittedName>
</protein>
<keyword evidence="1" id="KW-0238">DNA-binding</keyword>
<organism evidence="2 3">
    <name type="scientific">Cohnella fermenti</name>
    <dbReference type="NCBI Taxonomy" id="2565925"/>
    <lineage>
        <taxon>Bacteria</taxon>
        <taxon>Bacillati</taxon>
        <taxon>Bacillota</taxon>
        <taxon>Bacilli</taxon>
        <taxon>Bacillales</taxon>
        <taxon>Paenibacillaceae</taxon>
        <taxon>Cohnella</taxon>
    </lineage>
</organism>
<dbReference type="AlphaFoldDB" id="A0A4S4BKC4"/>
<dbReference type="InterPro" id="IPR036390">
    <property type="entry name" value="WH_DNA-bd_sf"/>
</dbReference>
<evidence type="ECO:0000313" key="2">
    <source>
        <dbReference type="EMBL" id="THF75166.1"/>
    </source>
</evidence>
<accession>A0A4S4BKC4</accession>
<dbReference type="Pfam" id="PF12840">
    <property type="entry name" value="HTH_20"/>
    <property type="match status" value="1"/>
</dbReference>
<dbReference type="InterPro" id="IPR036388">
    <property type="entry name" value="WH-like_DNA-bd_sf"/>
</dbReference>
<dbReference type="CDD" id="cd00090">
    <property type="entry name" value="HTH_ARSR"/>
    <property type="match status" value="1"/>
</dbReference>
<gene>
    <name evidence="2" type="ORF">E6C55_22800</name>
</gene>
<dbReference type="GO" id="GO:0003677">
    <property type="term" value="F:DNA binding"/>
    <property type="evidence" value="ECO:0007669"/>
    <property type="project" value="UniProtKB-KW"/>
</dbReference>
<name>A0A4S4BKC4_9BACL</name>